<dbReference type="Proteomes" id="UP000664164">
    <property type="component" value="Unassembled WGS sequence"/>
</dbReference>
<organism evidence="4 5">
    <name type="scientific">Arthrobacter cavernae</name>
    <dbReference type="NCBI Taxonomy" id="2817681"/>
    <lineage>
        <taxon>Bacteria</taxon>
        <taxon>Bacillati</taxon>
        <taxon>Actinomycetota</taxon>
        <taxon>Actinomycetes</taxon>
        <taxon>Micrococcales</taxon>
        <taxon>Micrococcaceae</taxon>
        <taxon>Arthrobacter</taxon>
    </lineage>
</organism>
<dbReference type="RefSeq" id="WP_207616285.1">
    <property type="nucleotide sequence ID" value="NZ_JAFNLL010000025.1"/>
</dbReference>
<protein>
    <submittedName>
        <fullName evidence="4">S-layer homology domain-containing protein</fullName>
    </submittedName>
</protein>
<dbReference type="InterPro" id="IPR001119">
    <property type="entry name" value="SLH_dom"/>
</dbReference>
<dbReference type="AlphaFoldDB" id="A0A939KJA7"/>
<comment type="caution">
    <text evidence="4">The sequence shown here is derived from an EMBL/GenBank/DDBJ whole genome shotgun (WGS) entry which is preliminary data.</text>
</comment>
<keyword evidence="5" id="KW-1185">Reference proteome</keyword>
<feature type="signal peptide" evidence="2">
    <location>
        <begin position="1"/>
        <end position="20"/>
    </location>
</feature>
<feature type="domain" description="SLH" evidence="3">
    <location>
        <begin position="166"/>
        <end position="222"/>
    </location>
</feature>
<dbReference type="PANTHER" id="PTHR43308:SF5">
    <property type="entry name" value="S-LAYER PROTEIN _ PEPTIDOGLYCAN ENDO-BETA-N-ACETYLGLUCOSAMINIDASE"/>
    <property type="match status" value="1"/>
</dbReference>
<evidence type="ECO:0000313" key="4">
    <source>
        <dbReference type="EMBL" id="MBO1268482.1"/>
    </source>
</evidence>
<gene>
    <name evidence="4" type="ORF">J1902_10920</name>
</gene>
<dbReference type="EMBL" id="JAFNLL010000025">
    <property type="protein sequence ID" value="MBO1268482.1"/>
    <property type="molecule type" value="Genomic_DNA"/>
</dbReference>
<reference evidence="4" key="1">
    <citation type="submission" date="2021-03" db="EMBL/GenBank/DDBJ databases">
        <title>A new species, PO-11, isolated from a karst cave deposit.</title>
        <authorList>
            <person name="Zhaoxiaoyong W."/>
        </authorList>
    </citation>
    <scope>NUCLEOTIDE SEQUENCE</scope>
    <source>
        <strain evidence="4">PO-11</strain>
    </source>
</reference>
<dbReference type="InterPro" id="IPR051465">
    <property type="entry name" value="Cell_Envelope_Struct_Comp"/>
</dbReference>
<evidence type="ECO:0000256" key="1">
    <source>
        <dbReference type="SAM" id="MobiDB-lite"/>
    </source>
</evidence>
<evidence type="ECO:0000259" key="3">
    <source>
        <dbReference type="PROSITE" id="PS51272"/>
    </source>
</evidence>
<evidence type="ECO:0000256" key="2">
    <source>
        <dbReference type="SAM" id="SignalP"/>
    </source>
</evidence>
<sequence length="222" mass="23934">MTGLAAGTLLATLVSGPAGAALPQAEGPGPGEGPNIEQEGQLEGPFIDVSAAHQFATEITWMKDRGITEGFTDGTFRPLSSVNRAAMAAFLFRFSGSPNVDLPATSPFTDVPTDHQFFEEIVWLKNTGITMGITPTTFGPQMAVNRKDMAAFIFRLEGEPEFTPPAVSPFSDMTPASQFYKEVTWLASNGITTGFPDGTFHPFEDVHRDATAAFLFRFDQAF</sequence>
<feature type="domain" description="SLH" evidence="3">
    <location>
        <begin position="106"/>
        <end position="165"/>
    </location>
</feature>
<keyword evidence="2" id="KW-0732">Signal</keyword>
<feature type="chain" id="PRO_5036887146" evidence="2">
    <location>
        <begin position="21"/>
        <end position="222"/>
    </location>
</feature>
<dbReference type="Pfam" id="PF00395">
    <property type="entry name" value="SLH"/>
    <property type="match status" value="3"/>
</dbReference>
<name>A0A939KJA7_9MICC</name>
<feature type="domain" description="SLH" evidence="3">
    <location>
        <begin position="42"/>
        <end position="105"/>
    </location>
</feature>
<proteinExistence type="predicted"/>
<evidence type="ECO:0000313" key="5">
    <source>
        <dbReference type="Proteomes" id="UP000664164"/>
    </source>
</evidence>
<dbReference type="PANTHER" id="PTHR43308">
    <property type="entry name" value="OUTER MEMBRANE PROTEIN ALPHA-RELATED"/>
    <property type="match status" value="1"/>
</dbReference>
<feature type="region of interest" description="Disordered" evidence="1">
    <location>
        <begin position="20"/>
        <end position="39"/>
    </location>
</feature>
<dbReference type="PROSITE" id="PS51272">
    <property type="entry name" value="SLH"/>
    <property type="match status" value="3"/>
</dbReference>
<accession>A0A939KJA7</accession>